<name>A0ABT0CQA4_9HYPH</name>
<reference evidence="1 2" key="1">
    <citation type="submission" date="2022-02" db="EMBL/GenBank/DDBJ databases">
        <title>Shinella B3.7 sp. nov., isolated from Sediment (Zhairuo Island).</title>
        <authorList>
            <person name="Chen G."/>
        </authorList>
    </citation>
    <scope>NUCLEOTIDE SEQUENCE [LARGE SCALE GENOMIC DNA]</scope>
    <source>
        <strain evidence="1 2">B3.7</strain>
        <plasmid evidence="1">unnamed</plasmid>
    </source>
</reference>
<sequence length="83" mass="9534">MNVFHQQLSTRSGEAVEFIAFQKYSDGITVKPDGMNCFLNLQRMFEFINRKQLTAGSTSTAARSQRCMNTFATEWIPWLHARA</sequence>
<dbReference type="RefSeq" id="WP_241602767.1">
    <property type="nucleotide sequence ID" value="NZ_JAKVIN010000007.1"/>
</dbReference>
<geneLocation type="plasmid" evidence="1">
    <name>unnamed</name>
</geneLocation>
<proteinExistence type="predicted"/>
<keyword evidence="2" id="KW-1185">Reference proteome</keyword>
<organism evidence="1 2">
    <name type="scientific">Shinella sedimenti</name>
    <dbReference type="NCBI Taxonomy" id="2919913"/>
    <lineage>
        <taxon>Bacteria</taxon>
        <taxon>Pseudomonadati</taxon>
        <taxon>Pseudomonadota</taxon>
        <taxon>Alphaproteobacteria</taxon>
        <taxon>Hyphomicrobiales</taxon>
        <taxon>Rhizobiaceae</taxon>
        <taxon>Shinella</taxon>
    </lineage>
</organism>
<keyword evidence="1" id="KW-0614">Plasmid</keyword>
<comment type="caution">
    <text evidence="1">The sequence shown here is derived from an EMBL/GenBank/DDBJ whole genome shotgun (WGS) entry which is preliminary data.</text>
</comment>
<protein>
    <submittedName>
        <fullName evidence="1">Uncharacterized protein</fullName>
    </submittedName>
</protein>
<evidence type="ECO:0000313" key="2">
    <source>
        <dbReference type="Proteomes" id="UP001201844"/>
    </source>
</evidence>
<evidence type="ECO:0000313" key="1">
    <source>
        <dbReference type="EMBL" id="MCJ8150790.1"/>
    </source>
</evidence>
<accession>A0ABT0CQA4</accession>
<dbReference type="Proteomes" id="UP001201844">
    <property type="component" value="Unassembled WGS sequence"/>
</dbReference>
<gene>
    <name evidence="1" type="ORF">MKI86_16695</name>
</gene>
<dbReference type="EMBL" id="JAKVIN010000007">
    <property type="protein sequence ID" value="MCJ8150790.1"/>
    <property type="molecule type" value="Genomic_DNA"/>
</dbReference>